<keyword evidence="3" id="KW-1185">Reference proteome</keyword>
<name>A0A226EW15_FOLCA</name>
<proteinExistence type="predicted"/>
<comment type="caution">
    <text evidence="2">The sequence shown here is derived from an EMBL/GenBank/DDBJ whole genome shotgun (WGS) entry which is preliminary data.</text>
</comment>
<evidence type="ECO:0000313" key="3">
    <source>
        <dbReference type="Proteomes" id="UP000198287"/>
    </source>
</evidence>
<gene>
    <name evidence="2" type="ORF">Fcan01_04440</name>
</gene>
<organism evidence="2 3">
    <name type="scientific">Folsomia candida</name>
    <name type="common">Springtail</name>
    <dbReference type="NCBI Taxonomy" id="158441"/>
    <lineage>
        <taxon>Eukaryota</taxon>
        <taxon>Metazoa</taxon>
        <taxon>Ecdysozoa</taxon>
        <taxon>Arthropoda</taxon>
        <taxon>Hexapoda</taxon>
        <taxon>Collembola</taxon>
        <taxon>Entomobryomorpha</taxon>
        <taxon>Isotomoidea</taxon>
        <taxon>Isotomidae</taxon>
        <taxon>Proisotominae</taxon>
        <taxon>Folsomia</taxon>
    </lineage>
</organism>
<evidence type="ECO:0000313" key="2">
    <source>
        <dbReference type="EMBL" id="OXA60816.1"/>
    </source>
</evidence>
<keyword evidence="2" id="KW-0645">Protease</keyword>
<keyword evidence="2" id="KW-0378">Hydrolase</keyword>
<dbReference type="Proteomes" id="UP000198287">
    <property type="component" value="Unassembled WGS sequence"/>
</dbReference>
<reference evidence="2 3" key="1">
    <citation type="submission" date="2015-12" db="EMBL/GenBank/DDBJ databases">
        <title>The genome of Folsomia candida.</title>
        <authorList>
            <person name="Faddeeva A."/>
            <person name="Derks M.F."/>
            <person name="Anvar Y."/>
            <person name="Smit S."/>
            <person name="Van Straalen N."/>
            <person name="Roelofs D."/>
        </authorList>
    </citation>
    <scope>NUCLEOTIDE SEQUENCE [LARGE SCALE GENOMIC DNA]</scope>
    <source>
        <strain evidence="2 3">VU population</strain>
        <tissue evidence="2">Whole body</tissue>
    </source>
</reference>
<dbReference type="GO" id="GO:0008233">
    <property type="term" value="F:peptidase activity"/>
    <property type="evidence" value="ECO:0007669"/>
    <property type="project" value="UniProtKB-KW"/>
</dbReference>
<feature type="compositionally biased region" description="Basic and acidic residues" evidence="1">
    <location>
        <begin position="225"/>
        <end position="241"/>
    </location>
</feature>
<accession>A0A226EW15</accession>
<sequence length="252" mass="27939">MRLTLAPKVKLRRNMSLQMAVVIILVVFLALIEEGSCQRKKANSSSSTVRKGGLQLGAGNKRNSTIALGFDKKTLPMTEIPPLIPDEDDLLILKKKEPEVPVVSVGSGGSGVVYGKGGRMREKVKLNVGLLVPYSMFHQRDYLRAVSNAISMLQRKDSGREFYQRYKFTSDEIKMFMISVSPSPRDPGSAASAEFHSAQDDPICSLFNKLCKKFTKTARSTYSRGGDKSRKNRIKERDHPAIYHPCGSIPST</sequence>
<feature type="region of interest" description="Disordered" evidence="1">
    <location>
        <begin position="218"/>
        <end position="252"/>
    </location>
</feature>
<evidence type="ECO:0000256" key="1">
    <source>
        <dbReference type="SAM" id="MobiDB-lite"/>
    </source>
</evidence>
<dbReference type="EMBL" id="LNIX01000002">
    <property type="protein sequence ID" value="OXA60816.1"/>
    <property type="molecule type" value="Genomic_DNA"/>
</dbReference>
<protein>
    <submittedName>
        <fullName evidence="2">ATP-dependent protease subunit HslV</fullName>
    </submittedName>
</protein>
<dbReference type="GO" id="GO:0006508">
    <property type="term" value="P:proteolysis"/>
    <property type="evidence" value="ECO:0007669"/>
    <property type="project" value="UniProtKB-KW"/>
</dbReference>
<dbReference type="OrthoDB" id="5984008at2759"/>
<dbReference type="STRING" id="158441.A0A226EW15"/>
<dbReference type="AlphaFoldDB" id="A0A226EW15"/>